<dbReference type="Proteomes" id="UP000242752">
    <property type="component" value="Unassembled WGS sequence"/>
</dbReference>
<dbReference type="InterPro" id="IPR052552">
    <property type="entry name" value="YeaO-like"/>
</dbReference>
<keyword evidence="2" id="KW-1185">Reference proteome</keyword>
<evidence type="ECO:0000313" key="2">
    <source>
        <dbReference type="Proteomes" id="UP000242752"/>
    </source>
</evidence>
<gene>
    <name evidence="1" type="ORF">CD122_00665</name>
</gene>
<comment type="caution">
    <text evidence="1">The sequence shown here is derived from an EMBL/GenBank/DDBJ whole genome shotgun (WGS) entry which is preliminary data.</text>
</comment>
<dbReference type="OrthoDB" id="9790745at2"/>
<dbReference type="AlphaFoldDB" id="A0A2K3YXQ0"/>
<sequence length="123" mass="14349">MTLKLERIYHKQPSEGIRILVDRVWPRGVAKADAHLDHWLKDVGPTPALRKWFAHDPQKFDTFREKYMIELQHNDTQHAAYQQLADIVQTADQDVVLLYAAKDTTYNHVVILRECLENGMIKA</sequence>
<organism evidence="1 2">
    <name type="scientific">Staphylococcus rostri</name>
    <dbReference type="NCBI Taxonomy" id="522262"/>
    <lineage>
        <taxon>Bacteria</taxon>
        <taxon>Bacillati</taxon>
        <taxon>Bacillota</taxon>
        <taxon>Bacilli</taxon>
        <taxon>Bacillales</taxon>
        <taxon>Staphylococcaceae</taxon>
        <taxon>Staphylococcus</taxon>
    </lineage>
</organism>
<protein>
    <submittedName>
        <fullName evidence="1">DUF488 domain-containing protein</fullName>
    </submittedName>
</protein>
<dbReference type="PANTHER" id="PTHR36849:SF1">
    <property type="entry name" value="CYTOPLASMIC PROTEIN"/>
    <property type="match status" value="1"/>
</dbReference>
<dbReference type="RefSeq" id="WP_103357102.1">
    <property type="nucleotide sequence ID" value="NZ_CP113107.1"/>
</dbReference>
<reference evidence="1 2" key="1">
    <citation type="submission" date="2017-08" db="EMBL/GenBank/DDBJ databases">
        <title>Draft genome sequences of 64 type strains of genus Staph aureus.</title>
        <authorList>
            <person name="Cole K."/>
            <person name="Golubchik T."/>
            <person name="Russell J."/>
            <person name="Foster D."/>
            <person name="Llewelyn M."/>
            <person name="Wilson D."/>
            <person name="Crook D."/>
            <person name="Paul J."/>
        </authorList>
    </citation>
    <scope>NUCLEOTIDE SEQUENCE [LARGE SCALE GENOMIC DNA]</scope>
    <source>
        <strain evidence="1 2">DSM 21968</strain>
    </source>
</reference>
<dbReference type="Pfam" id="PF22752">
    <property type="entry name" value="DUF488-N3i"/>
    <property type="match status" value="1"/>
</dbReference>
<name>A0A2K3YXQ0_9STAP</name>
<evidence type="ECO:0000313" key="1">
    <source>
        <dbReference type="EMBL" id="PNZ30347.1"/>
    </source>
</evidence>
<dbReference type="EMBL" id="PPRF01000004">
    <property type="protein sequence ID" value="PNZ30347.1"/>
    <property type="molecule type" value="Genomic_DNA"/>
</dbReference>
<dbReference type="PANTHER" id="PTHR36849">
    <property type="entry name" value="CYTOPLASMIC PROTEIN-RELATED"/>
    <property type="match status" value="1"/>
</dbReference>
<accession>A0A2K3YXQ0</accession>
<proteinExistence type="predicted"/>